<dbReference type="AlphaFoldDB" id="A0A6J4TB91"/>
<evidence type="ECO:0000256" key="3">
    <source>
        <dbReference type="ARBA" id="ARBA00023125"/>
    </source>
</evidence>
<dbReference type="InterPro" id="IPR002104">
    <property type="entry name" value="Integrase_catalytic"/>
</dbReference>
<dbReference type="InterPro" id="IPR004107">
    <property type="entry name" value="Integrase_SAM-like_N"/>
</dbReference>
<dbReference type="GO" id="GO:0015074">
    <property type="term" value="P:DNA integration"/>
    <property type="evidence" value="ECO:0007669"/>
    <property type="project" value="UniProtKB-KW"/>
</dbReference>
<keyword evidence="3 5" id="KW-0238">DNA-binding</keyword>
<sequence>MRGTFGAACDEWLGYIEHERKRRPSTVRDYRQTVKNMLLPALGASTPVDDITTTDIDAYRTQLVKDGRLSARSINKSLVLAHGIFKLAMRRHGLRTNPVAAAERQPQRRSGDFTVLEPGSVALLAGAAENAQDGALFTVAAFTGLRLGELLALRWRDVDFTKRIVHVRRSVVLGVEDTPKSHKVRSVPLIDQAARVLDGLSKREHFTDDDDYVFVDVVGNHLSDDRLRRRFKTALEAAGLPPMRLHDLRHSFGTLAVQVFPLSDVKAYMGHANIETTMIYVHHVPRHDAADKLGALVTTAETVHPTVHRTGVSDHN</sequence>
<dbReference type="PANTHER" id="PTHR30349:SF64">
    <property type="entry name" value="PROPHAGE INTEGRASE INTD-RELATED"/>
    <property type="match status" value="1"/>
</dbReference>
<dbReference type="GO" id="GO:0003677">
    <property type="term" value="F:DNA binding"/>
    <property type="evidence" value="ECO:0007669"/>
    <property type="project" value="UniProtKB-UniRule"/>
</dbReference>
<evidence type="ECO:0000256" key="2">
    <source>
        <dbReference type="ARBA" id="ARBA00022908"/>
    </source>
</evidence>
<evidence type="ECO:0000256" key="4">
    <source>
        <dbReference type="ARBA" id="ARBA00023172"/>
    </source>
</evidence>
<dbReference type="GO" id="GO:0006310">
    <property type="term" value="P:DNA recombination"/>
    <property type="evidence" value="ECO:0007669"/>
    <property type="project" value="UniProtKB-KW"/>
</dbReference>
<evidence type="ECO:0000259" key="7">
    <source>
        <dbReference type="PROSITE" id="PS51900"/>
    </source>
</evidence>
<dbReference type="InterPro" id="IPR050090">
    <property type="entry name" value="Tyrosine_recombinase_XerCD"/>
</dbReference>
<keyword evidence="2" id="KW-0229">DNA integration</keyword>
<dbReference type="Gene3D" id="1.10.443.10">
    <property type="entry name" value="Intergrase catalytic core"/>
    <property type="match status" value="1"/>
</dbReference>
<name>A0A6J4TB91_9ACTN</name>
<feature type="domain" description="Core-binding (CB)" evidence="7">
    <location>
        <begin position="3"/>
        <end position="89"/>
    </location>
</feature>
<accession>A0A6J4TB91</accession>
<evidence type="ECO:0000313" key="8">
    <source>
        <dbReference type="EMBL" id="CAA9518140.1"/>
    </source>
</evidence>
<comment type="similarity">
    <text evidence="1">Belongs to the 'phage' integrase family.</text>
</comment>
<dbReference type="EMBL" id="CADCVQ010000135">
    <property type="protein sequence ID" value="CAA9518140.1"/>
    <property type="molecule type" value="Genomic_DNA"/>
</dbReference>
<dbReference type="Pfam" id="PF00589">
    <property type="entry name" value="Phage_integrase"/>
    <property type="match status" value="1"/>
</dbReference>
<dbReference type="InterPro" id="IPR010998">
    <property type="entry name" value="Integrase_recombinase_N"/>
</dbReference>
<dbReference type="CDD" id="cd01189">
    <property type="entry name" value="INT_ICEBs1_C_like"/>
    <property type="match status" value="1"/>
</dbReference>
<dbReference type="InterPro" id="IPR013762">
    <property type="entry name" value="Integrase-like_cat_sf"/>
</dbReference>
<evidence type="ECO:0000259" key="6">
    <source>
        <dbReference type="PROSITE" id="PS51898"/>
    </source>
</evidence>
<dbReference type="PANTHER" id="PTHR30349">
    <property type="entry name" value="PHAGE INTEGRASE-RELATED"/>
    <property type="match status" value="1"/>
</dbReference>
<dbReference type="Pfam" id="PF02899">
    <property type="entry name" value="Phage_int_SAM_1"/>
    <property type="match status" value="1"/>
</dbReference>
<proteinExistence type="inferred from homology"/>
<organism evidence="8">
    <name type="scientific">uncultured Solirubrobacteraceae bacterium</name>
    <dbReference type="NCBI Taxonomy" id="1162706"/>
    <lineage>
        <taxon>Bacteria</taxon>
        <taxon>Bacillati</taxon>
        <taxon>Actinomycetota</taxon>
        <taxon>Thermoleophilia</taxon>
        <taxon>Solirubrobacterales</taxon>
        <taxon>Solirubrobacteraceae</taxon>
        <taxon>environmental samples</taxon>
    </lineage>
</organism>
<evidence type="ECO:0000256" key="1">
    <source>
        <dbReference type="ARBA" id="ARBA00008857"/>
    </source>
</evidence>
<dbReference type="SUPFAM" id="SSF56349">
    <property type="entry name" value="DNA breaking-rejoining enzymes"/>
    <property type="match status" value="1"/>
</dbReference>
<evidence type="ECO:0000256" key="5">
    <source>
        <dbReference type="PROSITE-ProRule" id="PRU01248"/>
    </source>
</evidence>
<keyword evidence="4" id="KW-0233">DNA recombination</keyword>
<gene>
    <name evidence="8" type="ORF">AVDCRST_MAG67-3187</name>
</gene>
<dbReference type="InterPro" id="IPR011010">
    <property type="entry name" value="DNA_brk_join_enz"/>
</dbReference>
<dbReference type="PROSITE" id="PS51898">
    <property type="entry name" value="TYR_RECOMBINASE"/>
    <property type="match status" value="1"/>
</dbReference>
<feature type="domain" description="Tyr recombinase" evidence="6">
    <location>
        <begin position="111"/>
        <end position="293"/>
    </location>
</feature>
<dbReference type="InterPro" id="IPR044068">
    <property type="entry name" value="CB"/>
</dbReference>
<reference evidence="8" key="1">
    <citation type="submission" date="2020-02" db="EMBL/GenBank/DDBJ databases">
        <authorList>
            <person name="Meier V. D."/>
        </authorList>
    </citation>
    <scope>NUCLEOTIDE SEQUENCE</scope>
    <source>
        <strain evidence="8">AVDCRST_MAG67</strain>
    </source>
</reference>
<dbReference type="PROSITE" id="PS51900">
    <property type="entry name" value="CB"/>
    <property type="match status" value="1"/>
</dbReference>
<dbReference type="Gene3D" id="1.10.150.130">
    <property type="match status" value="1"/>
</dbReference>
<protein>
    <submittedName>
        <fullName evidence="8">Integrase</fullName>
    </submittedName>
</protein>